<sequence>MHIHWISEFMSLTILIKFILTGNSAKRNFLILKTHSLKSVLKMIKTIRFIIMIILLIKS</sequence>
<dbReference type="AlphaFoldDB" id="A0A1F7RPZ9"/>
<accession>A0A1F7RPZ9</accession>
<reference evidence="1 2" key="1">
    <citation type="journal article" date="2016" name="Nat. Commun.">
        <title>Thousands of microbial genomes shed light on interconnected biogeochemical processes in an aquifer system.</title>
        <authorList>
            <person name="Anantharaman K."/>
            <person name="Brown C.T."/>
            <person name="Hug L.A."/>
            <person name="Sharon I."/>
            <person name="Castelle C.J."/>
            <person name="Probst A.J."/>
            <person name="Thomas B.C."/>
            <person name="Singh A."/>
            <person name="Wilkins M.J."/>
            <person name="Karaoz U."/>
            <person name="Brodie E.L."/>
            <person name="Williams K.H."/>
            <person name="Hubbard S.S."/>
            <person name="Banfield J.F."/>
        </authorList>
    </citation>
    <scope>NUCLEOTIDE SEQUENCE [LARGE SCALE GENOMIC DNA]</scope>
</reference>
<evidence type="ECO:0000313" key="1">
    <source>
        <dbReference type="EMBL" id="OGL42967.1"/>
    </source>
</evidence>
<dbReference type="Proteomes" id="UP000178526">
    <property type="component" value="Unassembled WGS sequence"/>
</dbReference>
<gene>
    <name evidence="1" type="ORF">A2042_03145</name>
</gene>
<comment type="caution">
    <text evidence="1">The sequence shown here is derived from an EMBL/GenBank/DDBJ whole genome shotgun (WGS) entry which is preliminary data.</text>
</comment>
<proteinExistence type="predicted"/>
<dbReference type="EMBL" id="MGDB01000017">
    <property type="protein sequence ID" value="OGL42967.1"/>
    <property type="molecule type" value="Genomic_DNA"/>
</dbReference>
<protein>
    <submittedName>
        <fullName evidence="1">Uncharacterized protein</fullName>
    </submittedName>
</protein>
<organism evidence="1 2">
    <name type="scientific">Candidatus Schekmanbacteria bacterium GWA2_38_11</name>
    <dbReference type="NCBI Taxonomy" id="1817876"/>
    <lineage>
        <taxon>Bacteria</taxon>
        <taxon>Candidatus Schekmaniibacteriota</taxon>
    </lineage>
</organism>
<name>A0A1F7RPZ9_9BACT</name>
<evidence type="ECO:0000313" key="2">
    <source>
        <dbReference type="Proteomes" id="UP000178526"/>
    </source>
</evidence>